<dbReference type="Proteomes" id="UP001623330">
    <property type="component" value="Unassembled WGS sequence"/>
</dbReference>
<proteinExistence type="predicted"/>
<dbReference type="InterPro" id="IPR050266">
    <property type="entry name" value="AB_hydrolase_sf"/>
</dbReference>
<dbReference type="PANTHER" id="PTHR43798:SF31">
    <property type="entry name" value="AB HYDROLASE SUPERFAMILY PROTEIN YCLE"/>
    <property type="match status" value="1"/>
</dbReference>
<evidence type="ECO:0000313" key="3">
    <source>
        <dbReference type="EMBL" id="KAL3229081.1"/>
    </source>
</evidence>
<reference evidence="3 4" key="1">
    <citation type="submission" date="2024-05" db="EMBL/GenBank/DDBJ databases">
        <title>Long read based assembly of the Candida bracarensis genome reveals expanded adhesin content.</title>
        <authorList>
            <person name="Marcet-Houben M."/>
            <person name="Ksiezopolska E."/>
            <person name="Gabaldon T."/>
        </authorList>
    </citation>
    <scope>NUCLEOTIDE SEQUENCE [LARGE SCALE GENOMIC DNA]</scope>
    <source>
        <strain evidence="3 4">CBM6</strain>
    </source>
</reference>
<evidence type="ECO:0000313" key="4">
    <source>
        <dbReference type="Proteomes" id="UP001623330"/>
    </source>
</evidence>
<dbReference type="InterPro" id="IPR000073">
    <property type="entry name" value="AB_hydrolase_1"/>
</dbReference>
<keyword evidence="1" id="KW-0378">Hydrolase</keyword>
<dbReference type="EMBL" id="JBEVYD010000012">
    <property type="protein sequence ID" value="KAL3229081.1"/>
    <property type="molecule type" value="Genomic_DNA"/>
</dbReference>
<dbReference type="Pfam" id="PF12697">
    <property type="entry name" value="Abhydrolase_6"/>
    <property type="match status" value="1"/>
</dbReference>
<dbReference type="PANTHER" id="PTHR43798">
    <property type="entry name" value="MONOACYLGLYCEROL LIPASE"/>
    <property type="match status" value="1"/>
</dbReference>
<keyword evidence="4" id="KW-1185">Reference proteome</keyword>
<accession>A0ABR4NMP4</accession>
<sequence length="381" mass="43330">MRLDERLNEKYRREVKRVDAAWPRARNSVLDPQRDRLSVVYEVFTAVYRGDGRGKRRVNLLFCHGSGMNRAIWEYHADKLASAHANWVVNKVVLVDQANHGDSWVANQGKLGMEFDWFDGARDIVRVAEEEFTADYHDVNVIVGHSMGGFQALAAIAHSPTMFQFGIVIEPVIIKSEAQLAPDAHYTIFPARFYTALKRKMLDTFANELEYNTFITKGSLYTDVHPDIRERMRQFEKLENPDGTISTKMKMVHNVMCYATKNFSGRRMVALMKFVPCPVVMLVGGDSRWTPPINNETVLNGVPNCSKIVIPKGGHMVNLEMPNIVISHITSKITEFIENEETTTNPQHLTHPATQTERALFLNHNFKDLTQAIDAGRQAKL</sequence>
<dbReference type="SUPFAM" id="SSF53474">
    <property type="entry name" value="alpha/beta-Hydrolases"/>
    <property type="match status" value="1"/>
</dbReference>
<evidence type="ECO:0000256" key="1">
    <source>
        <dbReference type="ARBA" id="ARBA00022801"/>
    </source>
</evidence>
<dbReference type="InterPro" id="IPR029058">
    <property type="entry name" value="AB_hydrolase_fold"/>
</dbReference>
<dbReference type="Gene3D" id="3.40.50.1820">
    <property type="entry name" value="alpha/beta hydrolase"/>
    <property type="match status" value="1"/>
</dbReference>
<name>A0ABR4NMP4_9SACH</name>
<organism evidence="3 4">
    <name type="scientific">Nakaseomyces bracarensis</name>
    <dbReference type="NCBI Taxonomy" id="273131"/>
    <lineage>
        <taxon>Eukaryota</taxon>
        <taxon>Fungi</taxon>
        <taxon>Dikarya</taxon>
        <taxon>Ascomycota</taxon>
        <taxon>Saccharomycotina</taxon>
        <taxon>Saccharomycetes</taxon>
        <taxon>Saccharomycetales</taxon>
        <taxon>Saccharomycetaceae</taxon>
        <taxon>Nakaseomyces</taxon>
    </lineage>
</organism>
<evidence type="ECO:0000259" key="2">
    <source>
        <dbReference type="Pfam" id="PF12697"/>
    </source>
</evidence>
<gene>
    <name evidence="3" type="ORF">RNJ44_02168</name>
</gene>
<feature type="domain" description="AB hydrolase-1" evidence="2">
    <location>
        <begin position="60"/>
        <end position="322"/>
    </location>
</feature>
<protein>
    <recommendedName>
        <fullName evidence="2">AB hydrolase-1 domain-containing protein</fullName>
    </recommendedName>
</protein>
<comment type="caution">
    <text evidence="3">The sequence shown here is derived from an EMBL/GenBank/DDBJ whole genome shotgun (WGS) entry which is preliminary data.</text>
</comment>